<evidence type="ECO:0000313" key="4">
    <source>
        <dbReference type="Proteomes" id="UP000676194"/>
    </source>
</evidence>
<dbReference type="RefSeq" id="WP_213494948.1">
    <property type="nucleotide sequence ID" value="NZ_CP074694.1"/>
</dbReference>
<name>A0A8E6B499_9BACT</name>
<dbReference type="Proteomes" id="UP000676194">
    <property type="component" value="Chromosome"/>
</dbReference>
<evidence type="ECO:0000256" key="1">
    <source>
        <dbReference type="SAM" id="Coils"/>
    </source>
</evidence>
<protein>
    <submittedName>
        <fullName evidence="3">Uncharacterized protein</fullName>
    </submittedName>
</protein>
<sequence>MNTTKTAKWLIVLNTGMAIAFLMWAVAVYTQRIDWFTPAEAGANKEVVGQIEKMQEQYKGLGEANNKAYSLWVINQSQVSDQEATRPLRRDFYRDQIEMVRTGKYKGQPVALPFQKFVEDPSTGLMKIDQPTGRPAIAYKGNEPLQSLATYAALIASTTEQIKKVKEDISKLIADLKIENDKIYDADGNGLRKLNKEQEDILNAARLEREYLGTSYANSLADTTLFSKRLEAMKARLMELSQLSRKSD</sequence>
<feature type="coiled-coil region" evidence="1">
    <location>
        <begin position="155"/>
        <end position="182"/>
    </location>
</feature>
<dbReference type="EMBL" id="CP074694">
    <property type="protein sequence ID" value="QVL31067.1"/>
    <property type="molecule type" value="Genomic_DNA"/>
</dbReference>
<keyword evidence="1" id="KW-0175">Coiled coil</keyword>
<accession>A0A8E6B499</accession>
<feature type="transmembrane region" description="Helical" evidence="2">
    <location>
        <begin position="9"/>
        <end position="29"/>
    </location>
</feature>
<evidence type="ECO:0000313" key="3">
    <source>
        <dbReference type="EMBL" id="QVL31067.1"/>
    </source>
</evidence>
<evidence type="ECO:0000256" key="2">
    <source>
        <dbReference type="SAM" id="Phobius"/>
    </source>
</evidence>
<reference evidence="3" key="1">
    <citation type="submission" date="2021-05" db="EMBL/GenBank/DDBJ databases">
        <title>Complete genome sequence of the cellulolytic planctomycete Telmatocola sphagniphila SP2T and characterization of the first cellulase from planctomycetes.</title>
        <authorList>
            <person name="Rakitin A.L."/>
            <person name="Beletsky A.V."/>
            <person name="Naumoff D.G."/>
            <person name="Kulichevskaya I.S."/>
            <person name="Mardanov A.V."/>
            <person name="Ravin N.V."/>
            <person name="Dedysh S.N."/>
        </authorList>
    </citation>
    <scope>NUCLEOTIDE SEQUENCE</scope>
    <source>
        <strain evidence="3">SP2T</strain>
    </source>
</reference>
<keyword evidence="2" id="KW-0472">Membrane</keyword>
<keyword evidence="2" id="KW-0812">Transmembrane</keyword>
<gene>
    <name evidence="3" type="ORF">KIH39_19775</name>
</gene>
<keyword evidence="4" id="KW-1185">Reference proteome</keyword>
<proteinExistence type="predicted"/>
<dbReference type="KEGG" id="tsph:KIH39_19775"/>
<organism evidence="3 4">
    <name type="scientific">Telmatocola sphagniphila</name>
    <dbReference type="NCBI Taxonomy" id="1123043"/>
    <lineage>
        <taxon>Bacteria</taxon>
        <taxon>Pseudomonadati</taxon>
        <taxon>Planctomycetota</taxon>
        <taxon>Planctomycetia</taxon>
        <taxon>Gemmatales</taxon>
        <taxon>Gemmataceae</taxon>
    </lineage>
</organism>
<dbReference type="AlphaFoldDB" id="A0A8E6B499"/>
<keyword evidence="2" id="KW-1133">Transmembrane helix</keyword>